<feature type="non-terminal residue" evidence="2">
    <location>
        <position position="48"/>
    </location>
</feature>
<evidence type="ECO:0000256" key="1">
    <source>
        <dbReference type="SAM" id="Phobius"/>
    </source>
</evidence>
<feature type="transmembrane region" description="Helical" evidence="1">
    <location>
        <begin position="6"/>
        <end position="27"/>
    </location>
</feature>
<organism evidence="2">
    <name type="scientific">marine metagenome</name>
    <dbReference type="NCBI Taxonomy" id="408172"/>
    <lineage>
        <taxon>unclassified sequences</taxon>
        <taxon>metagenomes</taxon>
        <taxon>ecological metagenomes</taxon>
    </lineage>
</organism>
<dbReference type="EMBL" id="UINC01148798">
    <property type="protein sequence ID" value="SVD40898.1"/>
    <property type="molecule type" value="Genomic_DNA"/>
</dbReference>
<name>A0A382V4P8_9ZZZZ</name>
<protein>
    <submittedName>
        <fullName evidence="2">Uncharacterized protein</fullName>
    </submittedName>
</protein>
<evidence type="ECO:0000313" key="2">
    <source>
        <dbReference type="EMBL" id="SVD40898.1"/>
    </source>
</evidence>
<reference evidence="2" key="1">
    <citation type="submission" date="2018-05" db="EMBL/GenBank/DDBJ databases">
        <authorList>
            <person name="Lanie J.A."/>
            <person name="Ng W.-L."/>
            <person name="Kazmierczak K.M."/>
            <person name="Andrzejewski T.M."/>
            <person name="Davidsen T.M."/>
            <person name="Wayne K.J."/>
            <person name="Tettelin H."/>
            <person name="Glass J.I."/>
            <person name="Rusch D."/>
            <person name="Podicherti R."/>
            <person name="Tsui H.-C.T."/>
            <person name="Winkler M.E."/>
        </authorList>
    </citation>
    <scope>NUCLEOTIDE SEQUENCE</scope>
</reference>
<proteinExistence type="predicted"/>
<keyword evidence="1" id="KW-0812">Transmembrane</keyword>
<dbReference type="AlphaFoldDB" id="A0A382V4P8"/>
<keyword evidence="1" id="KW-1133">Transmembrane helix</keyword>
<keyword evidence="1" id="KW-0472">Membrane</keyword>
<gene>
    <name evidence="2" type="ORF">METZ01_LOCUS393752</name>
</gene>
<accession>A0A382V4P8</accession>
<sequence length="48" mass="5690">MEIFNLIFVITITVFAGWFAWESSVMVSEKKARFKAETHDYYDNPIKD</sequence>